<feature type="transmembrane region" description="Helical" evidence="2">
    <location>
        <begin position="795"/>
        <end position="814"/>
    </location>
</feature>
<reference evidence="4 5" key="1">
    <citation type="submission" date="2018-08" db="EMBL/GenBank/DDBJ databases">
        <authorList>
            <person name="Laetsch R D."/>
            <person name="Stevens L."/>
            <person name="Kumar S."/>
            <person name="Blaxter L. M."/>
        </authorList>
    </citation>
    <scope>NUCLEOTIDE SEQUENCE [LARGE SCALE GENOMIC DNA]</scope>
</reference>
<dbReference type="PANTHER" id="PTHR22845:SF5">
    <property type="entry name" value="APOPTOTIC PROTEASE-ACTIVATING FACTOR 1"/>
    <property type="match status" value="1"/>
</dbReference>
<evidence type="ECO:0000313" key="5">
    <source>
        <dbReference type="Proteomes" id="UP000277928"/>
    </source>
</evidence>
<dbReference type="Proteomes" id="UP000277928">
    <property type="component" value="Unassembled WGS sequence"/>
</dbReference>
<protein>
    <recommendedName>
        <fullName evidence="3">NB-ARC domain-containing protein</fullName>
    </recommendedName>
</protein>
<evidence type="ECO:0000256" key="2">
    <source>
        <dbReference type="SAM" id="Phobius"/>
    </source>
</evidence>
<name>A0A3P6T5U7_LITSI</name>
<organism evidence="4 5">
    <name type="scientific">Litomosoides sigmodontis</name>
    <name type="common">Filarial nematode worm</name>
    <dbReference type="NCBI Taxonomy" id="42156"/>
    <lineage>
        <taxon>Eukaryota</taxon>
        <taxon>Metazoa</taxon>
        <taxon>Ecdysozoa</taxon>
        <taxon>Nematoda</taxon>
        <taxon>Chromadorea</taxon>
        <taxon>Rhabditida</taxon>
        <taxon>Spirurina</taxon>
        <taxon>Spiruromorpha</taxon>
        <taxon>Filarioidea</taxon>
        <taxon>Onchocercidae</taxon>
        <taxon>Litomosoides</taxon>
    </lineage>
</organism>
<keyword evidence="2" id="KW-0812">Transmembrane</keyword>
<dbReference type="InterPro" id="IPR027417">
    <property type="entry name" value="P-loop_NTPase"/>
</dbReference>
<dbReference type="InterPro" id="IPR011029">
    <property type="entry name" value="DEATH-like_dom_sf"/>
</dbReference>
<dbReference type="Gene3D" id="1.10.533.10">
    <property type="entry name" value="Death Domain, Fas"/>
    <property type="match status" value="1"/>
</dbReference>
<keyword evidence="2" id="KW-0472">Membrane</keyword>
<keyword evidence="2" id="KW-1133">Transmembrane helix</keyword>
<feature type="domain" description="NB-ARC" evidence="3">
    <location>
        <begin position="127"/>
        <end position="266"/>
    </location>
</feature>
<dbReference type="EMBL" id="UYRX01000234">
    <property type="protein sequence ID" value="VDK78163.1"/>
    <property type="molecule type" value="Genomic_DNA"/>
</dbReference>
<dbReference type="AlphaFoldDB" id="A0A3P6T5U7"/>
<dbReference type="InterPro" id="IPR036388">
    <property type="entry name" value="WH-like_DNA-bd_sf"/>
</dbReference>
<dbReference type="GO" id="GO:0005829">
    <property type="term" value="C:cytosol"/>
    <property type="evidence" value="ECO:0007669"/>
    <property type="project" value="UniProtKB-ARBA"/>
</dbReference>
<dbReference type="PANTHER" id="PTHR22845">
    <property type="entry name" value="APOPTOTIC PROTEASE-ACTIVATING FACTOR 1"/>
    <property type="match status" value="1"/>
</dbReference>
<dbReference type="Gene3D" id="3.40.50.300">
    <property type="entry name" value="P-loop containing nucleotide triphosphate hydrolases"/>
    <property type="match status" value="1"/>
</dbReference>
<dbReference type="STRING" id="42156.A0A3P6T5U7"/>
<proteinExistence type="predicted"/>
<dbReference type="InterPro" id="IPR002182">
    <property type="entry name" value="NB-ARC"/>
</dbReference>
<dbReference type="GO" id="GO:0006915">
    <property type="term" value="P:apoptotic process"/>
    <property type="evidence" value="ECO:0007669"/>
    <property type="project" value="UniProtKB-KW"/>
</dbReference>
<dbReference type="CDD" id="cd01671">
    <property type="entry name" value="CARD"/>
    <property type="match status" value="1"/>
</dbReference>
<dbReference type="Gene3D" id="1.10.10.10">
    <property type="entry name" value="Winged helix-like DNA-binding domain superfamily/Winged helix DNA-binding domain"/>
    <property type="match status" value="1"/>
</dbReference>
<dbReference type="GO" id="GO:0043531">
    <property type="term" value="F:ADP binding"/>
    <property type="evidence" value="ECO:0007669"/>
    <property type="project" value="InterPro"/>
</dbReference>
<evidence type="ECO:0000313" key="4">
    <source>
        <dbReference type="EMBL" id="VDK78163.1"/>
    </source>
</evidence>
<gene>
    <name evidence="4" type="ORF">NLS_LOCUS3969</name>
</gene>
<dbReference type="OrthoDB" id="1357022at2759"/>
<evidence type="ECO:0000259" key="3">
    <source>
        <dbReference type="Pfam" id="PF00931"/>
    </source>
</evidence>
<evidence type="ECO:0000256" key="1">
    <source>
        <dbReference type="ARBA" id="ARBA00022703"/>
    </source>
</evidence>
<dbReference type="Pfam" id="PF00931">
    <property type="entry name" value="NB-ARC"/>
    <property type="match status" value="1"/>
</dbReference>
<sequence length="821" mass="93628">MLLEKHNRILTIAMEALVQDFEPRDAIPYMCSEEIFSDDQQEIILGMTRRTLRVMEFVRQYRKSATALDPLITYFEKYGQQHLACLLSKEYIPEDRPLLTPDALENRLFLEGNVPKLPFYRVLRMDLLEKLKDLLIDLSFRDQFWLVIHGFPGCGKTFLAATVLHTYPILLSRYYEYVIWVEDGCTTTNRLPEVFSNFVFLATDALALTGKETFSQFLPLAKTALREKPNALVVLNDIYLQESVRWFDQLNCRILATSRNLEIFQVSSSNPLHFAVDPPGLSLTETEVMFQQLHPPSMATSPSYNEHLFHIHERTIGLPALLGIVRQQACSSYNDFYNLRCLLDCYAVTTISTFTYYKHKNMADAIMESYKSLTECQKTIMETFVIFGYNQWVPLELILICIPFDISGYQDISYMVLQELEPLVKSSLLDKRIADLDGKVDGDVPLMYDFHINRIMHSFLCVTVDRQIIEDRLRLFIRPSVSSFLLGHQRENSNFMHRIHSYIKLRPSLFQEIVYEDCSPQIEAIEQYAESRSHLWSNSYYKNEFDNNQTIGKKSVICYMLIIIPEGLEVDRNYLLGQTMLHYQKSAVSAVGLKDFGFFNDLCNVAARVISTKFSPVSDIPNTARVRLILYNASERPMMYKLKCETKALITAAEPRAFGTIPGRGVSCCLLTWRRAPEMNNWKDVKSASVIMITEFEGSDDPNINEHTVTKIKCFISSSAVCDSAKPPEECITFKSSLDSVLSSSSSRESRVIAPITGLQRLSSVSQVTSKSAMTVNKRPSSTSTSAGFYMEAKGTIIIALVIVILVLCIQVILGGESRSH</sequence>
<keyword evidence="1" id="KW-0053">Apoptosis</keyword>
<dbReference type="OMA" id="PAMANII"/>
<accession>A0A3P6T5U7</accession>
<keyword evidence="5" id="KW-1185">Reference proteome</keyword>
<dbReference type="SUPFAM" id="SSF52540">
    <property type="entry name" value="P-loop containing nucleoside triphosphate hydrolases"/>
    <property type="match status" value="1"/>
</dbReference>
<dbReference type="SUPFAM" id="SSF47986">
    <property type="entry name" value="DEATH domain"/>
    <property type="match status" value="1"/>
</dbReference>